<dbReference type="EMBL" id="JHEG04000001">
    <property type="protein sequence ID" value="KAF3885964.1"/>
    <property type="molecule type" value="Genomic_DNA"/>
</dbReference>
<dbReference type="EMBL" id="JHEG02000048">
    <property type="protein sequence ID" value="KIE10054.1"/>
    <property type="molecule type" value="Genomic_DNA"/>
</dbReference>
<dbReference type="AlphaFoldDB" id="A0A0C1QX62"/>
<reference evidence="3" key="1">
    <citation type="journal article" date="2015" name="Genome Announc.">
        <title>Draft Genome Sequence of Tolypothrix boutellei Strain VB521301.</title>
        <authorList>
            <person name="Chandrababunaidu M.M."/>
            <person name="Singh D."/>
            <person name="Sen D."/>
            <person name="Bhan S."/>
            <person name="Das S."/>
            <person name="Gupta A."/>
            <person name="Adhikary S.P."/>
            <person name="Tripathy S."/>
        </authorList>
    </citation>
    <scope>NUCLEOTIDE SEQUENCE</scope>
    <source>
        <strain evidence="3">VB521301</strain>
    </source>
</reference>
<accession>A0A0C1QX62</accession>
<evidence type="ECO:0000313" key="4">
    <source>
        <dbReference type="Proteomes" id="UP000029738"/>
    </source>
</evidence>
<gene>
    <name evidence="3" type="ORF">DA73_0215445</name>
    <name evidence="2" type="ORF">DA73_0400011145</name>
</gene>
<dbReference type="CDD" id="cd16913">
    <property type="entry name" value="YkuD_like"/>
    <property type="match status" value="1"/>
</dbReference>
<name>A0A0C1QX62_9CYAN</name>
<dbReference type="InterPro" id="IPR005490">
    <property type="entry name" value="LD_TPept_cat_dom"/>
</dbReference>
<proteinExistence type="predicted"/>
<dbReference type="OrthoDB" id="555330at2"/>
<dbReference type="InterPro" id="IPR003646">
    <property type="entry name" value="SH3-like_bac-type"/>
</dbReference>
<dbReference type="Proteomes" id="UP000029738">
    <property type="component" value="Unassembled WGS sequence"/>
</dbReference>
<feature type="domain" description="SH3b" evidence="1">
    <location>
        <begin position="15"/>
        <end position="63"/>
    </location>
</feature>
<dbReference type="Pfam" id="PF08239">
    <property type="entry name" value="SH3_3"/>
    <property type="match status" value="1"/>
</dbReference>
<evidence type="ECO:0000313" key="2">
    <source>
        <dbReference type="EMBL" id="KAF3885964.1"/>
    </source>
</evidence>
<comment type="caution">
    <text evidence="3">The sequence shown here is derived from an EMBL/GenBank/DDBJ whole genome shotgun (WGS) entry which is preliminary data.</text>
</comment>
<sequence>MASIFYVATKEGDPLTVRSKPNGESVGSLSNGTEVQVTGEPVQAGNRKWVQIGTNRWVANEFLTSIKTARVVAKRTTKTIGGGLRVYETRLIDSNGNVINTVQAVSGRVGKQTPSDVAGSETPVPFGIYKFDNPGVVGTPPGNKPEFGGVWSPVTPLFSTGRSGIGVHYDPSALAQNANTGTAGCFATPTVKERDIMTNFIRTHKPTHLIVYEG</sequence>
<evidence type="ECO:0000313" key="3">
    <source>
        <dbReference type="EMBL" id="KIE10054.1"/>
    </source>
</evidence>
<reference evidence="2" key="2">
    <citation type="submission" date="2019-11" db="EMBL/GenBank/DDBJ databases">
        <title>Improved Assembly of Tolypothrix boutellei genome.</title>
        <authorList>
            <person name="Sarangi A.N."/>
            <person name="Mukherjee M."/>
            <person name="Ghosh S."/>
            <person name="Singh D."/>
            <person name="Das A."/>
            <person name="Kant S."/>
            <person name="Prusty A."/>
            <person name="Tripathy S."/>
        </authorList>
    </citation>
    <scope>NUCLEOTIDE SEQUENCE</scope>
    <source>
        <strain evidence="2">VB521301</strain>
    </source>
</reference>
<dbReference type="RefSeq" id="WP_038072538.1">
    <property type="nucleotide sequence ID" value="NZ_JHEG04000001.1"/>
</dbReference>
<dbReference type="GO" id="GO:0016740">
    <property type="term" value="F:transferase activity"/>
    <property type="evidence" value="ECO:0007669"/>
    <property type="project" value="InterPro"/>
</dbReference>
<organism evidence="3">
    <name type="scientific">Tolypothrix bouteillei VB521301</name>
    <dbReference type="NCBI Taxonomy" id="1479485"/>
    <lineage>
        <taxon>Bacteria</taxon>
        <taxon>Bacillati</taxon>
        <taxon>Cyanobacteriota</taxon>
        <taxon>Cyanophyceae</taxon>
        <taxon>Nostocales</taxon>
        <taxon>Tolypothrichaceae</taxon>
        <taxon>Tolypothrix</taxon>
    </lineage>
</organism>
<evidence type="ECO:0000259" key="1">
    <source>
        <dbReference type="Pfam" id="PF08239"/>
    </source>
</evidence>
<dbReference type="Gene3D" id="2.30.30.40">
    <property type="entry name" value="SH3 Domains"/>
    <property type="match status" value="1"/>
</dbReference>
<keyword evidence="4" id="KW-1185">Reference proteome</keyword>
<dbReference type="STRING" id="1479485.DA73_0215445"/>
<protein>
    <submittedName>
        <fullName evidence="3">Peptide-binding protein</fullName>
    </submittedName>
    <submittedName>
        <fullName evidence="2">SH3 domain-containing protein</fullName>
    </submittedName>
</protein>